<feature type="transmembrane region" description="Helical" evidence="6">
    <location>
        <begin position="360"/>
        <end position="378"/>
    </location>
</feature>
<keyword evidence="2 6" id="KW-0812">Transmembrane</keyword>
<feature type="transmembrane region" description="Helical" evidence="6">
    <location>
        <begin position="384"/>
        <end position="406"/>
    </location>
</feature>
<feature type="transmembrane region" description="Helical" evidence="6">
    <location>
        <begin position="463"/>
        <end position="490"/>
    </location>
</feature>
<dbReference type="STRING" id="1890364.A0A2P6N843"/>
<gene>
    <name evidence="8" type="ORF">PROFUN_12265</name>
</gene>
<dbReference type="InParanoid" id="A0A2P6N843"/>
<feature type="transmembrane region" description="Helical" evidence="6">
    <location>
        <begin position="326"/>
        <end position="348"/>
    </location>
</feature>
<feature type="transmembrane region" description="Helical" evidence="6">
    <location>
        <begin position="272"/>
        <end position="295"/>
    </location>
</feature>
<accession>A0A2P6N843</accession>
<dbReference type="Proteomes" id="UP000241769">
    <property type="component" value="Unassembled WGS sequence"/>
</dbReference>
<proteinExistence type="predicted"/>
<feature type="region of interest" description="Disordered" evidence="5">
    <location>
        <begin position="1"/>
        <end position="20"/>
    </location>
</feature>
<feature type="transmembrane region" description="Helical" evidence="6">
    <location>
        <begin position="207"/>
        <end position="227"/>
    </location>
</feature>
<feature type="transmembrane region" description="Helical" evidence="6">
    <location>
        <begin position="138"/>
        <end position="156"/>
    </location>
</feature>
<comment type="subcellular location">
    <subcellularLocation>
        <location evidence="1">Membrane</location>
    </subcellularLocation>
</comment>
<evidence type="ECO:0000256" key="5">
    <source>
        <dbReference type="SAM" id="MobiDB-lite"/>
    </source>
</evidence>
<comment type="caution">
    <text evidence="8">The sequence shown here is derived from an EMBL/GenBank/DDBJ whole genome shotgun (WGS) entry which is preliminary data.</text>
</comment>
<dbReference type="GO" id="GO:0016020">
    <property type="term" value="C:membrane"/>
    <property type="evidence" value="ECO:0007669"/>
    <property type="project" value="UniProtKB-SubCell"/>
</dbReference>
<feature type="transmembrane region" description="Helical" evidence="6">
    <location>
        <begin position="176"/>
        <end position="195"/>
    </location>
</feature>
<dbReference type="EMBL" id="MDYQ01000161">
    <property type="protein sequence ID" value="PRP80111.1"/>
    <property type="molecule type" value="Genomic_DNA"/>
</dbReference>
<sequence length="497" mass="55101">MVEPVRQAAPDDHKHRAQSDLGGGKDIGFFGGITLLTNSITGPGLVTIPLLFQQAGWVSPLLCMIIIAGISCLAAIMLCSAMEKVPGNERFKGRVEFSAVAKEFLPIWAYRVTIFLLILSLLAVFISSVVVSAQTVDIAIIAVFKKTFALELWPSFGFTYATMSPGAGNSPFGSDYVISLGFIIVLIITIPMGLFNLEDNIIVQKGAFVLLLVIFAEWFVACFTLGLDVSRVPAFLNDQTNVLGSIIFNYAFITTVPSWCNERRPDVPIKKSIWISVATATVFYAAIGFVGGFAFTFGDNQDLLIVIDENTRGRSILHPLSQVCVYLFPIIAFQSSIPVFSIIIKYNLIQNEICTKHTATWWAVIFPWVISIGFYAGAGVIEVINWTSLCINGIINFVIPMLLYIISRKRKRINRIITKRRRHDSLTLYSDDERDAESSDDELLKDDYIADDYKFKVMPNSRFLRPTCIAITSIVVVTILSVAVIVINVVETIKLPH</sequence>
<evidence type="ECO:0000256" key="2">
    <source>
        <dbReference type="ARBA" id="ARBA00022692"/>
    </source>
</evidence>
<dbReference type="Pfam" id="PF01490">
    <property type="entry name" value="Aa_trans"/>
    <property type="match status" value="1"/>
</dbReference>
<organism evidence="8 9">
    <name type="scientific">Planoprotostelium fungivorum</name>
    <dbReference type="NCBI Taxonomy" id="1890364"/>
    <lineage>
        <taxon>Eukaryota</taxon>
        <taxon>Amoebozoa</taxon>
        <taxon>Evosea</taxon>
        <taxon>Variosea</taxon>
        <taxon>Cavosteliida</taxon>
        <taxon>Cavosteliaceae</taxon>
        <taxon>Planoprotostelium</taxon>
    </lineage>
</organism>
<keyword evidence="4 6" id="KW-0472">Membrane</keyword>
<keyword evidence="3 6" id="KW-1133">Transmembrane helix</keyword>
<evidence type="ECO:0000313" key="9">
    <source>
        <dbReference type="Proteomes" id="UP000241769"/>
    </source>
</evidence>
<feature type="transmembrane region" description="Helical" evidence="6">
    <location>
        <begin position="27"/>
        <end position="52"/>
    </location>
</feature>
<feature type="transmembrane region" description="Helical" evidence="6">
    <location>
        <begin position="108"/>
        <end position="131"/>
    </location>
</feature>
<evidence type="ECO:0000313" key="8">
    <source>
        <dbReference type="EMBL" id="PRP80111.1"/>
    </source>
</evidence>
<evidence type="ECO:0000256" key="1">
    <source>
        <dbReference type="ARBA" id="ARBA00004370"/>
    </source>
</evidence>
<dbReference type="OrthoDB" id="15894at2759"/>
<evidence type="ECO:0000256" key="3">
    <source>
        <dbReference type="ARBA" id="ARBA00022989"/>
    </source>
</evidence>
<feature type="transmembrane region" description="Helical" evidence="6">
    <location>
        <begin position="242"/>
        <end position="260"/>
    </location>
</feature>
<keyword evidence="9" id="KW-1185">Reference proteome</keyword>
<name>A0A2P6N843_9EUKA</name>
<evidence type="ECO:0000259" key="7">
    <source>
        <dbReference type="Pfam" id="PF01490"/>
    </source>
</evidence>
<dbReference type="PANTHER" id="PTHR16189:SF3">
    <property type="entry name" value="AMINO ACID TRANSPORTER TRANSMEMBRANE DOMAIN-CONTAINING PROTEIN"/>
    <property type="match status" value="1"/>
</dbReference>
<reference evidence="8 9" key="1">
    <citation type="journal article" date="2018" name="Genome Biol. Evol.">
        <title>Multiple Roots of Fruiting Body Formation in Amoebozoa.</title>
        <authorList>
            <person name="Hillmann F."/>
            <person name="Forbes G."/>
            <person name="Novohradska S."/>
            <person name="Ferling I."/>
            <person name="Riege K."/>
            <person name="Groth M."/>
            <person name="Westermann M."/>
            <person name="Marz M."/>
            <person name="Spaller T."/>
            <person name="Winckler T."/>
            <person name="Schaap P."/>
            <person name="Glockner G."/>
        </authorList>
    </citation>
    <scope>NUCLEOTIDE SEQUENCE [LARGE SCALE GENOMIC DNA]</scope>
    <source>
        <strain evidence="8 9">Jena</strain>
    </source>
</reference>
<feature type="domain" description="Amino acid transporter transmembrane" evidence="7">
    <location>
        <begin position="28"/>
        <end position="409"/>
    </location>
</feature>
<dbReference type="PANTHER" id="PTHR16189">
    <property type="entry name" value="TRANSMEMBRANE PROTEIN 104-RELATED"/>
    <property type="match status" value="1"/>
</dbReference>
<evidence type="ECO:0000256" key="6">
    <source>
        <dbReference type="SAM" id="Phobius"/>
    </source>
</evidence>
<feature type="compositionally biased region" description="Basic and acidic residues" evidence="5">
    <location>
        <begin position="9"/>
        <end position="18"/>
    </location>
</feature>
<protein>
    <recommendedName>
        <fullName evidence="7">Amino acid transporter transmembrane domain-containing protein</fullName>
    </recommendedName>
</protein>
<dbReference type="AlphaFoldDB" id="A0A2P6N843"/>
<dbReference type="InterPro" id="IPR013057">
    <property type="entry name" value="AA_transpt_TM"/>
</dbReference>
<dbReference type="FunCoup" id="A0A2P6N843">
    <property type="interactions" value="2"/>
</dbReference>
<evidence type="ECO:0000256" key="4">
    <source>
        <dbReference type="ARBA" id="ARBA00023136"/>
    </source>
</evidence>
<feature type="transmembrane region" description="Helical" evidence="6">
    <location>
        <begin position="59"/>
        <end position="78"/>
    </location>
</feature>